<dbReference type="InterPro" id="IPR051612">
    <property type="entry name" value="Teichoic_Acid_Biosynth"/>
</dbReference>
<keyword evidence="6" id="KW-0472">Membrane</keyword>
<dbReference type="Pfam" id="PF04464">
    <property type="entry name" value="Glyphos_transf"/>
    <property type="match status" value="1"/>
</dbReference>
<accession>A0A9D2IU40</accession>
<dbReference type="Pfam" id="PF00534">
    <property type="entry name" value="Glycos_transf_1"/>
    <property type="match status" value="1"/>
</dbReference>
<proteinExistence type="inferred from homology"/>
<dbReference type="SUPFAM" id="SSF53756">
    <property type="entry name" value="UDP-Glycosyltransferase/glycogen phosphorylase"/>
    <property type="match status" value="2"/>
</dbReference>
<dbReference type="GO" id="GO:0019350">
    <property type="term" value="P:teichoic acid biosynthetic process"/>
    <property type="evidence" value="ECO:0007669"/>
    <property type="project" value="UniProtKB-KW"/>
</dbReference>
<dbReference type="Proteomes" id="UP000824041">
    <property type="component" value="Unassembled WGS sequence"/>
</dbReference>
<dbReference type="GO" id="GO:0016757">
    <property type="term" value="F:glycosyltransferase activity"/>
    <property type="evidence" value="ECO:0007669"/>
    <property type="project" value="InterPro"/>
</dbReference>
<protein>
    <submittedName>
        <fullName evidence="8">CDP-glycerol glycerophosphotransferase family protein</fullName>
    </submittedName>
</protein>
<evidence type="ECO:0000256" key="2">
    <source>
        <dbReference type="ARBA" id="ARBA00010488"/>
    </source>
</evidence>
<dbReference type="InterPro" id="IPR007554">
    <property type="entry name" value="Glycerophosphate_synth"/>
</dbReference>
<dbReference type="Gene3D" id="3.40.50.11820">
    <property type="match status" value="1"/>
</dbReference>
<dbReference type="Gene3D" id="3.40.50.2000">
    <property type="entry name" value="Glycogen Phosphorylase B"/>
    <property type="match status" value="2"/>
</dbReference>
<evidence type="ECO:0000256" key="4">
    <source>
        <dbReference type="ARBA" id="ARBA00022679"/>
    </source>
</evidence>
<comment type="caution">
    <text evidence="8">The sequence shown here is derived from an EMBL/GenBank/DDBJ whole genome shotgun (WGS) entry which is preliminary data.</text>
</comment>
<dbReference type="GO" id="GO:0047355">
    <property type="term" value="F:CDP-glycerol glycerophosphotransferase activity"/>
    <property type="evidence" value="ECO:0007669"/>
    <property type="project" value="InterPro"/>
</dbReference>
<dbReference type="EMBL" id="DXBU01000146">
    <property type="protein sequence ID" value="HIZ23311.1"/>
    <property type="molecule type" value="Genomic_DNA"/>
</dbReference>
<keyword evidence="4" id="KW-0808">Transferase</keyword>
<evidence type="ECO:0000256" key="1">
    <source>
        <dbReference type="ARBA" id="ARBA00004202"/>
    </source>
</evidence>
<name>A0A9D2IU40_9FIRM</name>
<dbReference type="GO" id="GO:0005886">
    <property type="term" value="C:plasma membrane"/>
    <property type="evidence" value="ECO:0007669"/>
    <property type="project" value="UniProtKB-SubCell"/>
</dbReference>
<dbReference type="PANTHER" id="PTHR37316:SF3">
    <property type="entry name" value="TEICHOIC ACID GLYCEROL-PHOSPHATE TRANSFERASE"/>
    <property type="match status" value="1"/>
</dbReference>
<dbReference type="Gene3D" id="3.40.50.12580">
    <property type="match status" value="1"/>
</dbReference>
<dbReference type="PANTHER" id="PTHR37316">
    <property type="entry name" value="TEICHOIC ACID GLYCEROL-PHOSPHATE PRIMASE"/>
    <property type="match status" value="1"/>
</dbReference>
<organism evidence="8 9">
    <name type="scientific">Candidatus Blautia faecigallinarum</name>
    <dbReference type="NCBI Taxonomy" id="2838488"/>
    <lineage>
        <taxon>Bacteria</taxon>
        <taxon>Bacillati</taxon>
        <taxon>Bacillota</taxon>
        <taxon>Clostridia</taxon>
        <taxon>Lachnospirales</taxon>
        <taxon>Lachnospiraceae</taxon>
        <taxon>Blautia</taxon>
    </lineage>
</organism>
<evidence type="ECO:0000256" key="3">
    <source>
        <dbReference type="ARBA" id="ARBA00022475"/>
    </source>
</evidence>
<comment type="similarity">
    <text evidence="2">Belongs to the CDP-glycerol glycerophosphotransferase family.</text>
</comment>
<reference evidence="8" key="1">
    <citation type="journal article" date="2021" name="PeerJ">
        <title>Extensive microbial diversity within the chicken gut microbiome revealed by metagenomics and culture.</title>
        <authorList>
            <person name="Gilroy R."/>
            <person name="Ravi A."/>
            <person name="Getino M."/>
            <person name="Pursley I."/>
            <person name="Horton D.L."/>
            <person name="Alikhan N.F."/>
            <person name="Baker D."/>
            <person name="Gharbi K."/>
            <person name="Hall N."/>
            <person name="Watson M."/>
            <person name="Adriaenssens E.M."/>
            <person name="Foster-Nyarko E."/>
            <person name="Jarju S."/>
            <person name="Secka A."/>
            <person name="Antonio M."/>
            <person name="Oren A."/>
            <person name="Chaudhuri R.R."/>
            <person name="La Ragione R."/>
            <person name="Hildebrand F."/>
            <person name="Pallen M.J."/>
        </authorList>
    </citation>
    <scope>NUCLEOTIDE SEQUENCE</scope>
    <source>
        <strain evidence="8">14324</strain>
    </source>
</reference>
<keyword evidence="5" id="KW-0777">Teichoic acid biosynthesis</keyword>
<evidence type="ECO:0000256" key="6">
    <source>
        <dbReference type="ARBA" id="ARBA00023136"/>
    </source>
</evidence>
<dbReference type="InterPro" id="IPR043149">
    <property type="entry name" value="TagF_N"/>
</dbReference>
<gene>
    <name evidence="8" type="ORF">IAA21_11025</name>
</gene>
<dbReference type="InterPro" id="IPR001296">
    <property type="entry name" value="Glyco_trans_1"/>
</dbReference>
<keyword evidence="3" id="KW-1003">Cell membrane</keyword>
<feature type="domain" description="Glycosyl transferase family 1" evidence="7">
    <location>
        <begin position="637"/>
        <end position="781"/>
    </location>
</feature>
<dbReference type="InterPro" id="IPR043148">
    <property type="entry name" value="TagF_C"/>
</dbReference>
<comment type="subcellular location">
    <subcellularLocation>
        <location evidence="1">Cell membrane</location>
        <topology evidence="1">Peripheral membrane protein</topology>
    </subcellularLocation>
</comment>
<evidence type="ECO:0000256" key="5">
    <source>
        <dbReference type="ARBA" id="ARBA00022944"/>
    </source>
</evidence>
<evidence type="ECO:0000313" key="9">
    <source>
        <dbReference type="Proteomes" id="UP000824041"/>
    </source>
</evidence>
<evidence type="ECO:0000259" key="7">
    <source>
        <dbReference type="Pfam" id="PF00534"/>
    </source>
</evidence>
<dbReference type="AlphaFoldDB" id="A0A9D2IU40"/>
<sequence length="807" mass="93928">MKLKNIVKQIGHLFKDSWYVFWMERGWLKKKAVLLESEGGEEAGSNILYMLQELSEKKEYKTLKLYLAVNEEKISEVKTLLEHYNVTRAEMVKRYSLAYFRLLATARYVVTDTTFPRRYIKRKGQIYMNTWHGTSFKKLGKDIPSGAYAIGNVQRNLLMADYIVSPGEYAIQRLCKAHNLENLYQGTYVLAGYPRNQVFFHPGERIALRKSLGLQEEKVYCYMPTWRGVVRESDAGEGARIQGKTVKAILDQLDKSLGEGELLFVRLHPYANQELACEKYRHIRLFPKEYDPYAFLNLADCLITDYSSVFFDYANRRDGKIILFLYDREAFQASRDYYMDPEELPFPVAENVPELLRQLRSPREYDDSEFRKKYCAYDHPDASGELCRLLIKGETGSHMRLEQAKGNGKKNLLFYVGGLSRNGITTSFLNLMEYMKDQGTEYNYYAAFQEEYFKDTPERVGILPEFVDILPMSKGWNLTFLEALACYIYYKGNIDNFIVQRYLKRFYSREYRRNFGWEEFAWCIHFTGYERKITGLFGCAPGRKAIFSHNNMFLEIPLKHNQHFLTLQRAYREYDLVLAVGKDIYDMARFISEKEENLHIVENCHDYKRVKKRAEEPICFDKTTRCTVTREELEKRLQGPEEKFITIGRFSVEKGHNRLLEAFAAYHREYPQSLLILIGGGGDLYEKTIEKAEKLGLAQAVIFIYSIENPMPILKRCDLFLLSSFYEGLGLVLLEADTLGLPLISTNVSGPRGFMKAHGGRLVDSTAEGLLEGMHSYRRGEITPLKVDYEKRNQQAVKTFLDLLSDK</sequence>
<reference evidence="8" key="2">
    <citation type="submission" date="2021-04" db="EMBL/GenBank/DDBJ databases">
        <authorList>
            <person name="Gilroy R."/>
        </authorList>
    </citation>
    <scope>NUCLEOTIDE SEQUENCE</scope>
    <source>
        <strain evidence="8">14324</strain>
    </source>
</reference>
<evidence type="ECO:0000313" key="8">
    <source>
        <dbReference type="EMBL" id="HIZ23311.1"/>
    </source>
</evidence>
<dbReference type="CDD" id="cd03811">
    <property type="entry name" value="GT4_GT28_WabH-like"/>
    <property type="match status" value="1"/>
</dbReference>